<feature type="domain" description="VOC" evidence="1">
    <location>
        <begin position="4"/>
        <end position="120"/>
    </location>
</feature>
<dbReference type="AlphaFoldDB" id="A0A930VP60"/>
<dbReference type="PROSITE" id="PS51819">
    <property type="entry name" value="VOC"/>
    <property type="match status" value="1"/>
</dbReference>
<dbReference type="InterPro" id="IPR004360">
    <property type="entry name" value="Glyas_Fos-R_dOase_dom"/>
</dbReference>
<dbReference type="InterPro" id="IPR037523">
    <property type="entry name" value="VOC_core"/>
</dbReference>
<dbReference type="Proteomes" id="UP000660668">
    <property type="component" value="Unassembled WGS sequence"/>
</dbReference>
<dbReference type="EMBL" id="JADKPO010000014">
    <property type="protein sequence ID" value="MBF4768458.1"/>
    <property type="molecule type" value="Genomic_DNA"/>
</dbReference>
<evidence type="ECO:0000313" key="2">
    <source>
        <dbReference type="EMBL" id="MBF4768458.1"/>
    </source>
</evidence>
<sequence>MKIELNHTIVNATDQRATAGFLTWVLGLPAAEDEPPFLNVHLTNDAILSVMQAGRVHAQHYAFLVGEDEFDAVFARLTERGITYFADPHQRHPGEINHHDGGRGVYWLAPDGHVLEAITRPYGG</sequence>
<reference evidence="2" key="1">
    <citation type="submission" date="2020-11" db="EMBL/GenBank/DDBJ databases">
        <title>Nocardioides cynanchi sp. nov., isolated from soil of rhizosphere of Cynanchum wilfordii.</title>
        <authorList>
            <person name="Lee J.-S."/>
            <person name="Suh M.K."/>
            <person name="Kim J.-S."/>
        </authorList>
    </citation>
    <scope>NUCLEOTIDE SEQUENCE</scope>
    <source>
        <strain evidence="2">KCTC 19276</strain>
    </source>
</reference>
<dbReference type="Gene3D" id="3.10.180.10">
    <property type="entry name" value="2,3-Dihydroxybiphenyl 1,2-Dioxygenase, domain 1"/>
    <property type="match status" value="1"/>
</dbReference>
<gene>
    <name evidence="2" type="ORF">ISU10_11845</name>
</gene>
<evidence type="ECO:0000313" key="3">
    <source>
        <dbReference type="Proteomes" id="UP000660668"/>
    </source>
</evidence>
<name>A0A930VP60_9ACTN</name>
<protein>
    <submittedName>
        <fullName evidence="2">VOC family protein</fullName>
    </submittedName>
</protein>
<dbReference type="Pfam" id="PF00903">
    <property type="entry name" value="Glyoxalase"/>
    <property type="match status" value="1"/>
</dbReference>
<dbReference type="SUPFAM" id="SSF54593">
    <property type="entry name" value="Glyoxalase/Bleomycin resistance protein/Dihydroxybiphenyl dioxygenase"/>
    <property type="match status" value="1"/>
</dbReference>
<organism evidence="2 3">
    <name type="scientific">Nocardioides agariphilus</name>
    <dbReference type="NCBI Taxonomy" id="433664"/>
    <lineage>
        <taxon>Bacteria</taxon>
        <taxon>Bacillati</taxon>
        <taxon>Actinomycetota</taxon>
        <taxon>Actinomycetes</taxon>
        <taxon>Propionibacteriales</taxon>
        <taxon>Nocardioidaceae</taxon>
        <taxon>Nocardioides</taxon>
    </lineage>
</organism>
<keyword evidence="3" id="KW-1185">Reference proteome</keyword>
<accession>A0A930VP60</accession>
<evidence type="ECO:0000259" key="1">
    <source>
        <dbReference type="PROSITE" id="PS51819"/>
    </source>
</evidence>
<dbReference type="InterPro" id="IPR029068">
    <property type="entry name" value="Glyas_Bleomycin-R_OHBP_Dase"/>
</dbReference>
<dbReference type="RefSeq" id="WP_194696607.1">
    <property type="nucleotide sequence ID" value="NZ_JADKPO010000014.1"/>
</dbReference>
<proteinExistence type="predicted"/>
<comment type="caution">
    <text evidence="2">The sequence shown here is derived from an EMBL/GenBank/DDBJ whole genome shotgun (WGS) entry which is preliminary data.</text>
</comment>
<dbReference type="CDD" id="cd08351">
    <property type="entry name" value="ChaP_like"/>
    <property type="match status" value="1"/>
</dbReference>